<dbReference type="Pfam" id="PF00294">
    <property type="entry name" value="PfkB"/>
    <property type="match status" value="1"/>
</dbReference>
<reference evidence="4" key="1">
    <citation type="submission" date="2020-10" db="EMBL/GenBank/DDBJ databases">
        <title>Mucilaginibacter mali sp. nov., isolated from rhizosphere soil of apple orchard.</title>
        <authorList>
            <person name="Lee J.-S."/>
            <person name="Kim H.S."/>
            <person name="Kim J.-S."/>
        </authorList>
    </citation>
    <scope>NUCLEOTIDE SEQUENCE</scope>
    <source>
        <strain evidence="4">KCTC 22746</strain>
    </source>
</reference>
<feature type="domain" description="Carbohydrate kinase PfkB" evidence="3">
    <location>
        <begin position="12"/>
        <end position="308"/>
    </location>
</feature>
<dbReference type="EMBL" id="JADFFL010000003">
    <property type="protein sequence ID" value="MBE9662400.1"/>
    <property type="molecule type" value="Genomic_DNA"/>
</dbReference>
<dbReference type="CDD" id="cd01172">
    <property type="entry name" value="RfaE_like"/>
    <property type="match status" value="1"/>
</dbReference>
<dbReference type="InterPro" id="IPR002173">
    <property type="entry name" value="Carboh/pur_kinase_PfkB_CS"/>
</dbReference>
<organism evidence="4 5">
    <name type="scientific">Mucilaginibacter myungsuensis</name>
    <dbReference type="NCBI Taxonomy" id="649104"/>
    <lineage>
        <taxon>Bacteria</taxon>
        <taxon>Pseudomonadati</taxon>
        <taxon>Bacteroidota</taxon>
        <taxon>Sphingobacteriia</taxon>
        <taxon>Sphingobacteriales</taxon>
        <taxon>Sphingobacteriaceae</taxon>
        <taxon>Mucilaginibacter</taxon>
    </lineage>
</organism>
<dbReference type="GO" id="GO:0016773">
    <property type="term" value="F:phosphotransferase activity, alcohol group as acceptor"/>
    <property type="evidence" value="ECO:0007669"/>
    <property type="project" value="InterPro"/>
</dbReference>
<dbReference type="GO" id="GO:0005829">
    <property type="term" value="C:cytosol"/>
    <property type="evidence" value="ECO:0007669"/>
    <property type="project" value="TreeGrafter"/>
</dbReference>
<dbReference type="SUPFAM" id="SSF53613">
    <property type="entry name" value="Ribokinase-like"/>
    <property type="match status" value="1"/>
</dbReference>
<dbReference type="PANTHER" id="PTHR46969:SF1">
    <property type="entry name" value="BIFUNCTIONAL PROTEIN HLDE"/>
    <property type="match status" value="1"/>
</dbReference>
<name>A0A929L1J2_9SPHI</name>
<dbReference type="InterPro" id="IPR011913">
    <property type="entry name" value="RfaE_dom_I"/>
</dbReference>
<sequence>MPFNFPADAHQKHICVIGDIMLDHYIFGTADRISPEAPVPVVDIKSERYTLGGAGNVLENLNAFGGSASLISVCGIDDASTIAEQALGDLPLAFFKLVKDGKRRTTVKTRVMASKHQLIRLDSEDKHDINEQVQQQILDQLAANISNIDAVILSDYRKGVLTAGLVKEVIKLCRQHGVLSIVDSKVQDLSMYAGADLVKPNKKEASLASGINIVDDDTLLRACKHINNVTQSKYIVVTLSEDGLAIFYEGKLSKMPTRSLAVSDVTGAGDTVVSALTFGLVNGLTIEQASDFANHAAAIVVAKVGSATATIAEINESFS</sequence>
<evidence type="ECO:0000313" key="5">
    <source>
        <dbReference type="Proteomes" id="UP000622475"/>
    </source>
</evidence>
<gene>
    <name evidence="4" type="primary">rfaE1</name>
    <name evidence="4" type="ORF">IRJ16_10935</name>
</gene>
<comment type="caution">
    <text evidence="4">The sequence shown here is derived from an EMBL/GenBank/DDBJ whole genome shotgun (WGS) entry which is preliminary data.</text>
</comment>
<dbReference type="InterPro" id="IPR011611">
    <property type="entry name" value="PfkB_dom"/>
</dbReference>
<keyword evidence="5" id="KW-1185">Reference proteome</keyword>
<dbReference type="PROSITE" id="PS00584">
    <property type="entry name" value="PFKB_KINASES_2"/>
    <property type="match status" value="1"/>
</dbReference>
<dbReference type="Gene3D" id="3.40.1190.20">
    <property type="match status" value="1"/>
</dbReference>
<proteinExistence type="predicted"/>
<dbReference type="GO" id="GO:0033785">
    <property type="term" value="F:heptose 7-phosphate kinase activity"/>
    <property type="evidence" value="ECO:0007669"/>
    <property type="project" value="TreeGrafter"/>
</dbReference>
<dbReference type="PANTHER" id="PTHR46969">
    <property type="entry name" value="BIFUNCTIONAL PROTEIN HLDE"/>
    <property type="match status" value="1"/>
</dbReference>
<keyword evidence="1" id="KW-0808">Transferase</keyword>
<evidence type="ECO:0000259" key="3">
    <source>
        <dbReference type="Pfam" id="PF00294"/>
    </source>
</evidence>
<accession>A0A929L1J2</accession>
<evidence type="ECO:0000313" key="4">
    <source>
        <dbReference type="EMBL" id="MBE9662400.1"/>
    </source>
</evidence>
<dbReference type="NCBIfam" id="TIGR02198">
    <property type="entry name" value="rfaE_dom_I"/>
    <property type="match status" value="1"/>
</dbReference>
<evidence type="ECO:0000256" key="1">
    <source>
        <dbReference type="ARBA" id="ARBA00022679"/>
    </source>
</evidence>
<dbReference type="AlphaFoldDB" id="A0A929L1J2"/>
<dbReference type="Proteomes" id="UP000622475">
    <property type="component" value="Unassembled WGS sequence"/>
</dbReference>
<dbReference type="GO" id="GO:0033786">
    <property type="term" value="F:heptose-1-phosphate adenylyltransferase activity"/>
    <property type="evidence" value="ECO:0007669"/>
    <property type="project" value="TreeGrafter"/>
</dbReference>
<keyword evidence="2 4" id="KW-0418">Kinase</keyword>
<evidence type="ECO:0000256" key="2">
    <source>
        <dbReference type="ARBA" id="ARBA00022777"/>
    </source>
</evidence>
<protein>
    <submittedName>
        <fullName evidence="4">D-glycero-beta-D-manno-heptose-7-phosphate kinase</fullName>
    </submittedName>
</protein>
<dbReference type="RefSeq" id="WP_194111570.1">
    <property type="nucleotide sequence ID" value="NZ_JADFFL010000003.1"/>
</dbReference>
<dbReference type="InterPro" id="IPR029056">
    <property type="entry name" value="Ribokinase-like"/>
</dbReference>